<evidence type="ECO:0000313" key="1">
    <source>
        <dbReference type="EMBL" id="CAK9160761.1"/>
    </source>
</evidence>
<gene>
    <name evidence="1" type="ORF">ILEXP_LOCUS29542</name>
</gene>
<proteinExistence type="predicted"/>
<comment type="caution">
    <text evidence="1">The sequence shown here is derived from an EMBL/GenBank/DDBJ whole genome shotgun (WGS) entry which is preliminary data.</text>
</comment>
<keyword evidence="2" id="KW-1185">Reference proteome</keyword>
<organism evidence="1 2">
    <name type="scientific">Ilex paraguariensis</name>
    <name type="common">yerba mate</name>
    <dbReference type="NCBI Taxonomy" id="185542"/>
    <lineage>
        <taxon>Eukaryota</taxon>
        <taxon>Viridiplantae</taxon>
        <taxon>Streptophyta</taxon>
        <taxon>Embryophyta</taxon>
        <taxon>Tracheophyta</taxon>
        <taxon>Spermatophyta</taxon>
        <taxon>Magnoliopsida</taxon>
        <taxon>eudicotyledons</taxon>
        <taxon>Gunneridae</taxon>
        <taxon>Pentapetalae</taxon>
        <taxon>asterids</taxon>
        <taxon>campanulids</taxon>
        <taxon>Aquifoliales</taxon>
        <taxon>Aquifoliaceae</taxon>
        <taxon>Ilex</taxon>
    </lineage>
</organism>
<protein>
    <submittedName>
        <fullName evidence="1">Uncharacterized protein</fullName>
    </submittedName>
</protein>
<dbReference type="Pfam" id="PF00268">
    <property type="entry name" value="Ribonuc_red_sm"/>
    <property type="match status" value="1"/>
</dbReference>
<dbReference type="EMBL" id="CAUOFW020003575">
    <property type="protein sequence ID" value="CAK9160761.1"/>
    <property type="molecule type" value="Genomic_DNA"/>
</dbReference>
<dbReference type="Proteomes" id="UP001642360">
    <property type="component" value="Unassembled WGS sequence"/>
</dbReference>
<sequence>MGSLRNGTERGLLHEEEKEEPILMEQSQRFCMFPIRYPQIWEMYKKAQASFWTAEEIDLFLDFQHWETLSESEKHFKGGMMPGLTFSNELISIDEGLRCDFACQLYSLLQKQLLYMAKISSHCA</sequence>
<dbReference type="InterPro" id="IPR000358">
    <property type="entry name" value="RNR_small_fam"/>
</dbReference>
<dbReference type="PANTHER" id="PTHR23409:SF35">
    <property type="entry name" value="RIBONUCLEOSIDE-DIPHOSPHATE REDUCTASE SMALL CHAIN A"/>
    <property type="match status" value="1"/>
</dbReference>
<name>A0ABC8SU82_9AQUA</name>
<evidence type="ECO:0000313" key="2">
    <source>
        <dbReference type="Proteomes" id="UP001642360"/>
    </source>
</evidence>
<dbReference type="Gene3D" id="1.10.620.20">
    <property type="entry name" value="Ribonucleotide Reductase, subunit A"/>
    <property type="match status" value="2"/>
</dbReference>
<reference evidence="1 2" key="1">
    <citation type="submission" date="2024-02" db="EMBL/GenBank/DDBJ databases">
        <authorList>
            <person name="Vignale AGUSTIN F."/>
            <person name="Sosa J E."/>
            <person name="Modenutti C."/>
        </authorList>
    </citation>
    <scope>NUCLEOTIDE SEQUENCE [LARGE SCALE GENOMIC DNA]</scope>
</reference>
<dbReference type="SUPFAM" id="SSF47240">
    <property type="entry name" value="Ferritin-like"/>
    <property type="match status" value="2"/>
</dbReference>
<accession>A0ABC8SU82</accession>
<dbReference type="AlphaFoldDB" id="A0ABC8SU82"/>
<dbReference type="InterPro" id="IPR012348">
    <property type="entry name" value="RNR-like"/>
</dbReference>
<dbReference type="PANTHER" id="PTHR23409">
    <property type="entry name" value="RIBONUCLEOSIDE-DIPHOSPHATE REDUCTASE SMALL CHAIN"/>
    <property type="match status" value="1"/>
</dbReference>
<dbReference type="InterPro" id="IPR009078">
    <property type="entry name" value="Ferritin-like_SF"/>
</dbReference>